<name>A0A4C1XL93_EUMVA</name>
<evidence type="ECO:0000256" key="2">
    <source>
        <dbReference type="ARBA" id="ARBA00017835"/>
    </source>
</evidence>
<evidence type="ECO:0000256" key="3">
    <source>
        <dbReference type="ARBA" id="ARBA00029631"/>
    </source>
</evidence>
<evidence type="ECO:0000256" key="1">
    <source>
        <dbReference type="ARBA" id="ARBA00009224"/>
    </source>
</evidence>
<dbReference type="GO" id="GO:0005739">
    <property type="term" value="C:mitochondrion"/>
    <property type="evidence" value="ECO:0007669"/>
    <property type="project" value="TreeGrafter"/>
</dbReference>
<dbReference type="Pfam" id="PF10558">
    <property type="entry name" value="MTP18"/>
    <property type="match status" value="1"/>
</dbReference>
<proteinExistence type="inferred from homology"/>
<feature type="region of interest" description="Disordered" evidence="4">
    <location>
        <begin position="466"/>
        <end position="492"/>
    </location>
</feature>
<dbReference type="AlphaFoldDB" id="A0A4C1XL93"/>
<feature type="compositionally biased region" description="Acidic residues" evidence="4">
    <location>
        <begin position="443"/>
        <end position="455"/>
    </location>
</feature>
<dbReference type="Proteomes" id="UP000299102">
    <property type="component" value="Unassembled WGS sequence"/>
</dbReference>
<sequence>MVAGQDFFRDTWIRYMGYANEVGEAFRGVVPAHVVRKSYYVAFGYVVADTAHKSLKVLKNDRKLSKSVAVAGDALIWQTLASVLIPGLAINRICAYTGYYLKRNPKIPIPAKFHRVVVVAIGFRILKRILTGLLRCPSDHLSVCRDLFLRILWSWSLLSMNTRDPRGVTNALPASWVSVVYLMEGEWVDGGRVSHWNSHSLDEVQQWEREIGEQRSGGHGTFSGHILTVANGERGGEEGRVGERNTCAVHHSQPNQSGKVSCGVLYYVFQPENFQIAPTDMRNKRTEYCKETGEMLRRRRATLIFRERKASRQSFTETEAEYSAIAESISSFDVKRRPRIFLKLKKQPKVAPCGIRGGGSMAKSVAFEPEDCARERRAAQAPAPRQAACPARDELEYCTALGLCDVLFKKIYLVRYLQTTLDVGSDIKIAEGGDVTTLADTSGDTEGEAEAEAEAEAVDVSIRTPLVASTPPARRSPHHRRQDTDGGGAGSEAVASLFPSAVLEESFAERLVFSVLQSAVSSLARCFQQIEDGEMEYLMLLQILSYEGKKVISQKVRQFSSSRELGKGRHKINRTRRSAPCKARQTMTHVRRRPNKAISINGQSPLVNGRWSGPSGYTYLVATLRLIRS</sequence>
<reference evidence="5 6" key="1">
    <citation type="journal article" date="2019" name="Commun. Biol.">
        <title>The bagworm genome reveals a unique fibroin gene that provides high tensile strength.</title>
        <authorList>
            <person name="Kono N."/>
            <person name="Nakamura H."/>
            <person name="Ohtoshi R."/>
            <person name="Tomita M."/>
            <person name="Numata K."/>
            <person name="Arakawa K."/>
        </authorList>
    </citation>
    <scope>NUCLEOTIDE SEQUENCE [LARGE SCALE GENOMIC DNA]</scope>
</reference>
<protein>
    <recommendedName>
        <fullName evidence="2">Mitochondrial fission process protein 1</fullName>
    </recommendedName>
    <alternativeName>
        <fullName evidence="3">Mitochondrial 18 kDa protein</fullName>
    </alternativeName>
</protein>
<comment type="similarity">
    <text evidence="1">Belongs to the MTFP1 family.</text>
</comment>
<keyword evidence="6" id="KW-1185">Reference proteome</keyword>
<dbReference type="GO" id="GO:0000266">
    <property type="term" value="P:mitochondrial fission"/>
    <property type="evidence" value="ECO:0007669"/>
    <property type="project" value="TreeGrafter"/>
</dbReference>
<evidence type="ECO:0000313" key="6">
    <source>
        <dbReference type="Proteomes" id="UP000299102"/>
    </source>
</evidence>
<feature type="region of interest" description="Disordered" evidence="4">
    <location>
        <begin position="436"/>
        <end position="455"/>
    </location>
</feature>
<evidence type="ECO:0000313" key="5">
    <source>
        <dbReference type="EMBL" id="GBP64666.1"/>
    </source>
</evidence>
<accession>A0A4C1XL93</accession>
<dbReference type="EMBL" id="BGZK01000905">
    <property type="protein sequence ID" value="GBP64666.1"/>
    <property type="molecule type" value="Genomic_DNA"/>
</dbReference>
<organism evidence="5 6">
    <name type="scientific">Eumeta variegata</name>
    <name type="common">Bagworm moth</name>
    <name type="synonym">Eumeta japonica</name>
    <dbReference type="NCBI Taxonomy" id="151549"/>
    <lineage>
        <taxon>Eukaryota</taxon>
        <taxon>Metazoa</taxon>
        <taxon>Ecdysozoa</taxon>
        <taxon>Arthropoda</taxon>
        <taxon>Hexapoda</taxon>
        <taxon>Insecta</taxon>
        <taxon>Pterygota</taxon>
        <taxon>Neoptera</taxon>
        <taxon>Endopterygota</taxon>
        <taxon>Lepidoptera</taxon>
        <taxon>Glossata</taxon>
        <taxon>Ditrysia</taxon>
        <taxon>Tineoidea</taxon>
        <taxon>Psychidae</taxon>
        <taxon>Oiketicinae</taxon>
        <taxon>Eumeta</taxon>
    </lineage>
</organism>
<dbReference type="InterPro" id="IPR019560">
    <property type="entry name" value="Mitochondrial_18_kDa_protein"/>
</dbReference>
<gene>
    <name evidence="5" type="ORF">EVAR_47682_1</name>
</gene>
<dbReference type="OrthoDB" id="424969at2759"/>
<comment type="caution">
    <text evidence="5">The sequence shown here is derived from an EMBL/GenBank/DDBJ whole genome shotgun (WGS) entry which is preliminary data.</text>
</comment>
<dbReference type="PANTHER" id="PTHR11001:SF2">
    <property type="entry name" value="MITOCHONDRIAL FISSION PROCESS PROTEIN 1"/>
    <property type="match status" value="1"/>
</dbReference>
<dbReference type="PANTHER" id="PTHR11001">
    <property type="entry name" value="MITOCHONDRIAL FISSION PROCESS PROTEIN 1"/>
    <property type="match status" value="1"/>
</dbReference>
<evidence type="ECO:0000256" key="4">
    <source>
        <dbReference type="SAM" id="MobiDB-lite"/>
    </source>
</evidence>